<comment type="catalytic activity">
    <reaction evidence="1 4">
        <text>(4aS,6R)-4a-hydroxy-L-erythro-5,6,7,8-tetrahydrobiopterin = (6R)-L-erythro-6,7-dihydrobiopterin + H2O</text>
        <dbReference type="Rhea" id="RHEA:11920"/>
        <dbReference type="ChEBI" id="CHEBI:15377"/>
        <dbReference type="ChEBI" id="CHEBI:15642"/>
        <dbReference type="ChEBI" id="CHEBI:43120"/>
        <dbReference type="EC" id="4.2.1.96"/>
    </reaction>
</comment>
<dbReference type="InterPro" id="IPR001533">
    <property type="entry name" value="Pterin_deHydtase"/>
</dbReference>
<dbReference type="Gene3D" id="3.30.1360.20">
    <property type="entry name" value="Transcriptional coactivator/pterin dehydratase"/>
    <property type="match status" value="1"/>
</dbReference>
<dbReference type="CDD" id="cd00488">
    <property type="entry name" value="PCD_DCoH"/>
    <property type="match status" value="1"/>
</dbReference>
<keyword evidence="3 4" id="KW-0456">Lyase</keyword>
<dbReference type="EC" id="4.2.1.96" evidence="4"/>
<dbReference type="GO" id="GO:0008124">
    <property type="term" value="F:4-alpha-hydroxytetrahydrobiopterin dehydratase activity"/>
    <property type="evidence" value="ECO:0007669"/>
    <property type="project" value="UniProtKB-UniRule"/>
</dbReference>
<accession>A0A5C4MWV4</accession>
<name>A0A5C4MWV4_9ACTN</name>
<dbReference type="NCBIfam" id="NF002017">
    <property type="entry name" value="PRK00823.1-2"/>
    <property type="match status" value="1"/>
</dbReference>
<dbReference type="RefSeq" id="WP_139086422.1">
    <property type="nucleotide sequence ID" value="NZ_VDFR01000028.1"/>
</dbReference>
<dbReference type="PANTHER" id="PTHR12599:SF0">
    <property type="entry name" value="PTERIN-4-ALPHA-CARBINOLAMINE DEHYDRATASE"/>
    <property type="match status" value="1"/>
</dbReference>
<comment type="similarity">
    <text evidence="2 4">Belongs to the pterin-4-alpha-carbinolamine dehydratase family.</text>
</comment>
<protein>
    <recommendedName>
        <fullName evidence="4">Putative pterin-4-alpha-carbinolamine dehydratase</fullName>
        <shortName evidence="4">PHS</shortName>
        <ecNumber evidence="4">4.2.1.96</ecNumber>
    </recommendedName>
    <alternativeName>
        <fullName evidence="4">4-alpha-hydroxy-tetrahydropterin dehydratase</fullName>
    </alternativeName>
    <alternativeName>
        <fullName evidence="4">Pterin carbinolamine dehydratase</fullName>
        <shortName evidence="4">PCD</shortName>
    </alternativeName>
</protein>
<evidence type="ECO:0000256" key="4">
    <source>
        <dbReference type="HAMAP-Rule" id="MF_00434"/>
    </source>
</evidence>
<dbReference type="InterPro" id="IPR036428">
    <property type="entry name" value="PCD_sf"/>
</dbReference>
<evidence type="ECO:0000256" key="1">
    <source>
        <dbReference type="ARBA" id="ARBA00001554"/>
    </source>
</evidence>
<reference evidence="6 7" key="1">
    <citation type="submission" date="2019-05" db="EMBL/GenBank/DDBJ databases">
        <title>Mumia sp. nov., isolated from the intestinal contents of plateau pika (Ochotona curzoniae) in the Qinghai-Tibet plateau of China.</title>
        <authorList>
            <person name="Tian Z."/>
        </authorList>
    </citation>
    <scope>NUCLEOTIDE SEQUENCE [LARGE SCALE GENOMIC DNA]</scope>
    <source>
        <strain evidence="7">527</strain>
        <strain evidence="6">Z527</strain>
    </source>
</reference>
<dbReference type="PANTHER" id="PTHR12599">
    <property type="entry name" value="PTERIN-4-ALPHA-CARBINOLAMINE DEHYDRATASE"/>
    <property type="match status" value="1"/>
</dbReference>
<dbReference type="EMBL" id="VDFR01000039">
    <property type="protein sequence ID" value="TNC48056.1"/>
    <property type="molecule type" value="Genomic_DNA"/>
</dbReference>
<evidence type="ECO:0000313" key="7">
    <source>
        <dbReference type="Proteomes" id="UP000306740"/>
    </source>
</evidence>
<dbReference type="SUPFAM" id="SSF55248">
    <property type="entry name" value="PCD-like"/>
    <property type="match status" value="1"/>
</dbReference>
<evidence type="ECO:0000256" key="2">
    <source>
        <dbReference type="ARBA" id="ARBA00006472"/>
    </source>
</evidence>
<evidence type="ECO:0000313" key="6">
    <source>
        <dbReference type="EMBL" id="TNC49084.1"/>
    </source>
</evidence>
<gene>
    <name evidence="6" type="ORF">FHE65_06085</name>
    <name evidence="5" type="ORF">FHE65_07970</name>
</gene>
<dbReference type="AlphaFoldDB" id="A0A5C4MWV4"/>
<evidence type="ECO:0000256" key="3">
    <source>
        <dbReference type="ARBA" id="ARBA00023239"/>
    </source>
</evidence>
<dbReference type="GO" id="GO:0006729">
    <property type="term" value="P:tetrahydrobiopterin biosynthetic process"/>
    <property type="evidence" value="ECO:0007669"/>
    <property type="project" value="InterPro"/>
</dbReference>
<dbReference type="Pfam" id="PF01329">
    <property type="entry name" value="Pterin_4a"/>
    <property type="match status" value="1"/>
</dbReference>
<dbReference type="OrthoDB" id="15077at2"/>
<dbReference type="EMBL" id="VDFR01000028">
    <property type="protein sequence ID" value="TNC49084.1"/>
    <property type="molecule type" value="Genomic_DNA"/>
</dbReference>
<dbReference type="HAMAP" id="MF_00434">
    <property type="entry name" value="Pterin_4_alpha"/>
    <property type="match status" value="1"/>
</dbReference>
<sequence>MDAPDLSDRLLTDAEITDVLADRPSWVRDGDAIVRSVRAPSYLEGIGLVDAVAAVAEEAEHHPDITVRWRDVTFSLTTHSAGGLTAKDFALAATIDAIADAAGQS</sequence>
<proteinExistence type="inferred from homology"/>
<evidence type="ECO:0000313" key="5">
    <source>
        <dbReference type="EMBL" id="TNC48056.1"/>
    </source>
</evidence>
<organism evidence="6 7">
    <name type="scientific">Mumia zhuanghuii</name>
    <dbReference type="NCBI Taxonomy" id="2585211"/>
    <lineage>
        <taxon>Bacteria</taxon>
        <taxon>Bacillati</taxon>
        <taxon>Actinomycetota</taxon>
        <taxon>Actinomycetes</taxon>
        <taxon>Propionibacteriales</taxon>
        <taxon>Nocardioidaceae</taxon>
        <taxon>Mumia</taxon>
    </lineage>
</organism>
<dbReference type="Proteomes" id="UP000306740">
    <property type="component" value="Unassembled WGS sequence"/>
</dbReference>
<comment type="caution">
    <text evidence="6">The sequence shown here is derived from an EMBL/GenBank/DDBJ whole genome shotgun (WGS) entry which is preliminary data.</text>
</comment>